<dbReference type="GO" id="GO:0016787">
    <property type="term" value="F:hydrolase activity"/>
    <property type="evidence" value="ECO:0007669"/>
    <property type="project" value="UniProtKB-KW"/>
</dbReference>
<evidence type="ECO:0000313" key="1">
    <source>
        <dbReference type="EMBL" id="TFK53738.1"/>
    </source>
</evidence>
<dbReference type="InterPro" id="IPR029058">
    <property type="entry name" value="AB_hydrolase_fold"/>
</dbReference>
<keyword evidence="2" id="KW-1185">Reference proteome</keyword>
<organism evidence="1 2">
    <name type="scientific">Heliocybe sulcata</name>
    <dbReference type="NCBI Taxonomy" id="5364"/>
    <lineage>
        <taxon>Eukaryota</taxon>
        <taxon>Fungi</taxon>
        <taxon>Dikarya</taxon>
        <taxon>Basidiomycota</taxon>
        <taxon>Agaricomycotina</taxon>
        <taxon>Agaricomycetes</taxon>
        <taxon>Gloeophyllales</taxon>
        <taxon>Gloeophyllaceae</taxon>
        <taxon>Heliocybe</taxon>
    </lineage>
</organism>
<dbReference type="OrthoDB" id="2334691at2759"/>
<dbReference type="EMBL" id="ML213507">
    <property type="protein sequence ID" value="TFK53738.1"/>
    <property type="molecule type" value="Genomic_DNA"/>
</dbReference>
<gene>
    <name evidence="1" type="ORF">OE88DRAFT_1275410</name>
</gene>
<name>A0A5C3NCN9_9AGAM</name>
<proteinExistence type="predicted"/>
<reference evidence="1 2" key="1">
    <citation type="journal article" date="2019" name="Nat. Ecol. Evol.">
        <title>Megaphylogeny resolves global patterns of mushroom evolution.</title>
        <authorList>
            <person name="Varga T."/>
            <person name="Krizsan K."/>
            <person name="Foldi C."/>
            <person name="Dima B."/>
            <person name="Sanchez-Garcia M."/>
            <person name="Sanchez-Ramirez S."/>
            <person name="Szollosi G.J."/>
            <person name="Szarkandi J.G."/>
            <person name="Papp V."/>
            <person name="Albert L."/>
            <person name="Andreopoulos W."/>
            <person name="Angelini C."/>
            <person name="Antonin V."/>
            <person name="Barry K.W."/>
            <person name="Bougher N.L."/>
            <person name="Buchanan P."/>
            <person name="Buyck B."/>
            <person name="Bense V."/>
            <person name="Catcheside P."/>
            <person name="Chovatia M."/>
            <person name="Cooper J."/>
            <person name="Damon W."/>
            <person name="Desjardin D."/>
            <person name="Finy P."/>
            <person name="Geml J."/>
            <person name="Haridas S."/>
            <person name="Hughes K."/>
            <person name="Justo A."/>
            <person name="Karasinski D."/>
            <person name="Kautmanova I."/>
            <person name="Kiss B."/>
            <person name="Kocsube S."/>
            <person name="Kotiranta H."/>
            <person name="LaButti K.M."/>
            <person name="Lechner B.E."/>
            <person name="Liimatainen K."/>
            <person name="Lipzen A."/>
            <person name="Lukacs Z."/>
            <person name="Mihaltcheva S."/>
            <person name="Morgado L.N."/>
            <person name="Niskanen T."/>
            <person name="Noordeloos M.E."/>
            <person name="Ohm R.A."/>
            <person name="Ortiz-Santana B."/>
            <person name="Ovrebo C."/>
            <person name="Racz N."/>
            <person name="Riley R."/>
            <person name="Savchenko A."/>
            <person name="Shiryaev A."/>
            <person name="Soop K."/>
            <person name="Spirin V."/>
            <person name="Szebenyi C."/>
            <person name="Tomsovsky M."/>
            <person name="Tulloss R.E."/>
            <person name="Uehling J."/>
            <person name="Grigoriev I.V."/>
            <person name="Vagvolgyi C."/>
            <person name="Papp T."/>
            <person name="Martin F.M."/>
            <person name="Miettinen O."/>
            <person name="Hibbett D.S."/>
            <person name="Nagy L.G."/>
        </authorList>
    </citation>
    <scope>NUCLEOTIDE SEQUENCE [LARGE SCALE GENOMIC DNA]</scope>
    <source>
        <strain evidence="1 2">OMC1185</strain>
    </source>
</reference>
<protein>
    <submittedName>
        <fullName evidence="1">Poly hydrolase</fullName>
    </submittedName>
</protein>
<evidence type="ECO:0000313" key="2">
    <source>
        <dbReference type="Proteomes" id="UP000305948"/>
    </source>
</evidence>
<dbReference type="AlphaFoldDB" id="A0A5C3NCN9"/>
<dbReference type="Proteomes" id="UP000305948">
    <property type="component" value="Unassembled WGS sequence"/>
</dbReference>
<dbReference type="Gene3D" id="3.40.50.1820">
    <property type="entry name" value="alpha/beta hydrolase"/>
    <property type="match status" value="1"/>
</dbReference>
<sequence>MNKDQIKTLQAWRDRLTRMPKEKLEVRIMTGKTPVVACVIDQRFSFTAYVPKCHSFEGPELPLLVLIHGAARDPHLGTMVDFAEKCGCVVLAPSFPCGIIDITDLYNYKALIYHDIRFDLILLSMIEQVSCIWRVRKDKFFMHGFSAGGQFCHRFFYLYPQLLLGVSIGAPGSITLPRADRPWPEGISDINEIFDMQNQPGGGHVPDFAAMAEVPVHFVVGERDTGKSALEDKVGPEAAGGRNRVERITALRDAWKELGINSVLDIVPGVGHEGGKVALQVQTFLLPLLESMAR</sequence>
<accession>A0A5C3NCN9</accession>
<keyword evidence="1" id="KW-0378">Hydrolase</keyword>
<dbReference type="SUPFAM" id="SSF53474">
    <property type="entry name" value="alpha/beta-Hydrolases"/>
    <property type="match status" value="1"/>
</dbReference>